<dbReference type="VEuPathDB" id="PiroplasmaDB:BBBOND_0307480"/>
<organism evidence="3 4">
    <name type="scientific">Babesia bigemina</name>
    <dbReference type="NCBI Taxonomy" id="5866"/>
    <lineage>
        <taxon>Eukaryota</taxon>
        <taxon>Sar</taxon>
        <taxon>Alveolata</taxon>
        <taxon>Apicomplexa</taxon>
        <taxon>Aconoidasida</taxon>
        <taxon>Piroplasmida</taxon>
        <taxon>Babesiidae</taxon>
        <taxon>Babesia</taxon>
    </lineage>
</organism>
<evidence type="ECO:0000256" key="1">
    <source>
        <dbReference type="SAM" id="MobiDB-lite"/>
    </source>
</evidence>
<feature type="transmembrane region" description="Helical" evidence="2">
    <location>
        <begin position="5"/>
        <end position="25"/>
    </location>
</feature>
<dbReference type="Proteomes" id="UP000033188">
    <property type="component" value="Chromosome 3"/>
</dbReference>
<reference evidence="4" key="1">
    <citation type="journal article" date="2014" name="Nucleic Acids Res.">
        <title>The evolutionary dynamics of variant antigen genes in Babesia reveal a history of genomic innovation underlying host-parasite interaction.</title>
        <authorList>
            <person name="Jackson A.P."/>
            <person name="Otto T.D."/>
            <person name="Darby A."/>
            <person name="Ramaprasad A."/>
            <person name="Xia D."/>
            <person name="Echaide I.E."/>
            <person name="Farber M."/>
            <person name="Gahlot S."/>
            <person name="Gamble J."/>
            <person name="Gupta D."/>
            <person name="Gupta Y."/>
            <person name="Jackson L."/>
            <person name="Malandrin L."/>
            <person name="Malas T.B."/>
            <person name="Moussa E."/>
            <person name="Nair M."/>
            <person name="Reid A.J."/>
            <person name="Sanders M."/>
            <person name="Sharma J."/>
            <person name="Tracey A."/>
            <person name="Quail M.A."/>
            <person name="Weir W."/>
            <person name="Wastling J.M."/>
            <person name="Hall N."/>
            <person name="Willadsen P."/>
            <person name="Lingelbach K."/>
            <person name="Shiels B."/>
            <person name="Tait A."/>
            <person name="Berriman M."/>
            <person name="Allred D.R."/>
            <person name="Pain A."/>
        </authorList>
    </citation>
    <scope>NUCLEOTIDE SEQUENCE [LARGE SCALE GENOMIC DNA]</scope>
    <source>
        <strain evidence="4">Bond</strain>
    </source>
</reference>
<evidence type="ECO:0000313" key="4">
    <source>
        <dbReference type="Proteomes" id="UP000033188"/>
    </source>
</evidence>
<evidence type="ECO:0000313" key="3">
    <source>
        <dbReference type="EMBL" id="CDR96844.1"/>
    </source>
</evidence>
<keyword evidence="2" id="KW-1133">Transmembrane helix</keyword>
<feature type="region of interest" description="Disordered" evidence="1">
    <location>
        <begin position="103"/>
        <end position="126"/>
    </location>
</feature>
<dbReference type="EMBL" id="LK391709">
    <property type="protein sequence ID" value="CDR96844.1"/>
    <property type="molecule type" value="Genomic_DNA"/>
</dbReference>
<feature type="transmembrane region" description="Helical" evidence="2">
    <location>
        <begin position="45"/>
        <end position="67"/>
    </location>
</feature>
<protein>
    <submittedName>
        <fullName evidence="3">Membrane protein, putative</fullName>
    </submittedName>
</protein>
<keyword evidence="4" id="KW-1185">Reference proteome</keyword>
<name>A0A061DCR7_BABBI</name>
<keyword evidence="2" id="KW-0812">Transmembrane</keyword>
<sequence length="126" mass="14304">MSWRMFGYACCLMCGFNFVVFQFITAHLKGDPRHVELLPERIPTAHTACLACSIVHLIAMLVSLAYLRGYIKFDPFERPLRFIRSTVGLSPVSGPMRYRKMTENGTVVPESTHDADTDCSDSHYLQ</sequence>
<dbReference type="OrthoDB" id="363524at2759"/>
<dbReference type="KEGG" id="bbig:BBBOND_0307480"/>
<keyword evidence="2" id="KW-0472">Membrane</keyword>
<dbReference type="AlphaFoldDB" id="A0A061DCR7"/>
<dbReference type="GeneID" id="24565385"/>
<proteinExistence type="predicted"/>
<dbReference type="OMA" id="HFIAMVI"/>
<accession>A0A061DCR7</accession>
<evidence type="ECO:0000256" key="2">
    <source>
        <dbReference type="SAM" id="Phobius"/>
    </source>
</evidence>
<dbReference type="RefSeq" id="XP_012769030.1">
    <property type="nucleotide sequence ID" value="XM_012913576.1"/>
</dbReference>
<gene>
    <name evidence="3" type="ORF">BBBOND_0307480</name>
</gene>